<gene>
    <name evidence="1" type="ORF">PIB30_040071</name>
</gene>
<dbReference type="PANTHER" id="PTHR18901:SF44">
    <property type="entry name" value="OS01G0757900 PROTEIN"/>
    <property type="match status" value="1"/>
</dbReference>
<dbReference type="PANTHER" id="PTHR18901">
    <property type="entry name" value="2-DEOXYGLUCOSE-6-PHOSPHATE PHOSPHATASE 2"/>
    <property type="match status" value="1"/>
</dbReference>
<reference evidence="1 2" key="1">
    <citation type="journal article" date="2023" name="Plants (Basel)">
        <title>Bridging the Gap: Combining Genomics and Transcriptomics Approaches to Understand Stylosanthes scabra, an Orphan Legume from the Brazilian Caatinga.</title>
        <authorList>
            <person name="Ferreira-Neto J.R.C."/>
            <person name="da Silva M.D."/>
            <person name="Binneck E."/>
            <person name="de Melo N.F."/>
            <person name="da Silva R.H."/>
            <person name="de Melo A.L.T.M."/>
            <person name="Pandolfi V."/>
            <person name="Bustamante F.O."/>
            <person name="Brasileiro-Vidal A.C."/>
            <person name="Benko-Iseppon A.M."/>
        </authorList>
    </citation>
    <scope>NUCLEOTIDE SEQUENCE [LARGE SCALE GENOMIC DNA]</scope>
    <source>
        <tissue evidence="1">Leaves</tissue>
    </source>
</reference>
<dbReference type="InterPro" id="IPR023198">
    <property type="entry name" value="PGP-like_dom2"/>
</dbReference>
<dbReference type="Gene3D" id="3.40.50.1000">
    <property type="entry name" value="HAD superfamily/HAD-like"/>
    <property type="match status" value="1"/>
</dbReference>
<organism evidence="1 2">
    <name type="scientific">Stylosanthes scabra</name>
    <dbReference type="NCBI Taxonomy" id="79078"/>
    <lineage>
        <taxon>Eukaryota</taxon>
        <taxon>Viridiplantae</taxon>
        <taxon>Streptophyta</taxon>
        <taxon>Embryophyta</taxon>
        <taxon>Tracheophyta</taxon>
        <taxon>Spermatophyta</taxon>
        <taxon>Magnoliopsida</taxon>
        <taxon>eudicotyledons</taxon>
        <taxon>Gunneridae</taxon>
        <taxon>Pentapetalae</taxon>
        <taxon>rosids</taxon>
        <taxon>fabids</taxon>
        <taxon>Fabales</taxon>
        <taxon>Fabaceae</taxon>
        <taxon>Papilionoideae</taxon>
        <taxon>50 kb inversion clade</taxon>
        <taxon>dalbergioids sensu lato</taxon>
        <taxon>Dalbergieae</taxon>
        <taxon>Pterocarpus clade</taxon>
        <taxon>Stylosanthes</taxon>
    </lineage>
</organism>
<dbReference type="Proteomes" id="UP001341840">
    <property type="component" value="Unassembled WGS sequence"/>
</dbReference>
<dbReference type="EMBL" id="JASCZI010181457">
    <property type="protein sequence ID" value="MED6183686.1"/>
    <property type="molecule type" value="Genomic_DNA"/>
</dbReference>
<dbReference type="PRINTS" id="PR00413">
    <property type="entry name" value="HADHALOGNASE"/>
</dbReference>
<dbReference type="SUPFAM" id="SSF56784">
    <property type="entry name" value="HAD-like"/>
    <property type="match status" value="1"/>
</dbReference>
<evidence type="ECO:0000313" key="1">
    <source>
        <dbReference type="EMBL" id="MED6183686.1"/>
    </source>
</evidence>
<keyword evidence="2" id="KW-1185">Reference proteome</keyword>
<evidence type="ECO:0008006" key="3">
    <source>
        <dbReference type="Google" id="ProtNLM"/>
    </source>
</evidence>
<dbReference type="InterPro" id="IPR023214">
    <property type="entry name" value="HAD_sf"/>
</dbReference>
<comment type="caution">
    <text evidence="1">The sequence shown here is derived from an EMBL/GenBank/DDBJ whole genome shotgun (WGS) entry which is preliminary data.</text>
</comment>
<dbReference type="Gene3D" id="1.10.150.240">
    <property type="entry name" value="Putative phosphatase, domain 2"/>
    <property type="match status" value="1"/>
</dbReference>
<dbReference type="InterPro" id="IPR036412">
    <property type="entry name" value="HAD-like_sf"/>
</dbReference>
<sequence>MGWKGTHKIVGKTPLEAAAAIVEDYQLSCSTIEFVSQISPLFSDQWCNIKALPGANRLLKHLKNHGVPMALASNSPRESIEAKISYHDGWKSSFSVIIGGDEVRTGKPSPDMFLEAAKRLSMEPSSCLVIEDSLPGVTAGKVAEMQVVAVPSLPKQSHLYTAADEVVNSLLDLRLEKWGLPPFEDLL</sequence>
<name>A0ABU6WFT5_9FABA</name>
<proteinExistence type="predicted"/>
<dbReference type="NCBIfam" id="TIGR01509">
    <property type="entry name" value="HAD-SF-IA-v3"/>
    <property type="match status" value="1"/>
</dbReference>
<evidence type="ECO:0000313" key="2">
    <source>
        <dbReference type="Proteomes" id="UP001341840"/>
    </source>
</evidence>
<dbReference type="CDD" id="cd07505">
    <property type="entry name" value="HAD_BPGM-like"/>
    <property type="match status" value="1"/>
</dbReference>
<protein>
    <recommendedName>
        <fullName evidence="3">Riboflavin kinase</fullName>
    </recommendedName>
</protein>
<dbReference type="Pfam" id="PF00702">
    <property type="entry name" value="Hydrolase"/>
    <property type="match status" value="1"/>
</dbReference>
<accession>A0ABU6WFT5</accession>
<dbReference type="InterPro" id="IPR006439">
    <property type="entry name" value="HAD-SF_hydro_IA"/>
</dbReference>